<evidence type="ECO:0000313" key="3">
    <source>
        <dbReference type="EMBL" id="CAB4951833.1"/>
    </source>
</evidence>
<accession>A0A6J7KA54</accession>
<proteinExistence type="predicted"/>
<protein>
    <submittedName>
        <fullName evidence="3">Unannotated protein</fullName>
    </submittedName>
</protein>
<sequence>MGTVARPAPANKPLPAIMLKEPATASSVGETSLSEETAASADGAQLPTAPLPAASITARYLREVAEPPTGVTDVNAPPR</sequence>
<evidence type="ECO:0000256" key="1">
    <source>
        <dbReference type="SAM" id="MobiDB-lite"/>
    </source>
</evidence>
<reference evidence="3" key="1">
    <citation type="submission" date="2020-05" db="EMBL/GenBank/DDBJ databases">
        <authorList>
            <person name="Chiriac C."/>
            <person name="Salcher M."/>
            <person name="Ghai R."/>
            <person name="Kavagutti S V."/>
        </authorList>
    </citation>
    <scope>NUCLEOTIDE SEQUENCE</scope>
</reference>
<gene>
    <name evidence="2" type="ORF">UFOPK1392_01983</name>
    <name evidence="3" type="ORF">UFOPK3733_01925</name>
</gene>
<name>A0A6J7KA54_9ZZZZ</name>
<feature type="region of interest" description="Disordered" evidence="1">
    <location>
        <begin position="1"/>
        <end position="48"/>
    </location>
</feature>
<feature type="compositionally biased region" description="Polar residues" evidence="1">
    <location>
        <begin position="24"/>
        <end position="37"/>
    </location>
</feature>
<dbReference type="AlphaFoldDB" id="A0A6J7KA54"/>
<evidence type="ECO:0000313" key="2">
    <source>
        <dbReference type="EMBL" id="CAB4324218.1"/>
    </source>
</evidence>
<dbReference type="EMBL" id="CAEMXZ010000117">
    <property type="protein sequence ID" value="CAB4324218.1"/>
    <property type="molecule type" value="Genomic_DNA"/>
</dbReference>
<organism evidence="3">
    <name type="scientific">freshwater metagenome</name>
    <dbReference type="NCBI Taxonomy" id="449393"/>
    <lineage>
        <taxon>unclassified sequences</taxon>
        <taxon>metagenomes</taxon>
        <taxon>ecological metagenomes</taxon>
    </lineage>
</organism>
<dbReference type="EMBL" id="CAFBNC010000132">
    <property type="protein sequence ID" value="CAB4951833.1"/>
    <property type="molecule type" value="Genomic_DNA"/>
</dbReference>